<comment type="caution">
    <text evidence="22">The sequence shown here is derived from an EMBL/GenBank/DDBJ whole genome shotgun (WGS) entry which is preliminary data.</text>
</comment>
<feature type="domain" description="Protein kinase" evidence="21">
    <location>
        <begin position="1368"/>
        <end position="1695"/>
    </location>
</feature>
<dbReference type="PANTHER" id="PTHR27003:SF471">
    <property type="entry name" value="VASCULAR ENDOTHELIAL GROWTH FACTOR RECEPTOR 2 (VEGFR2)-RELATED"/>
    <property type="match status" value="1"/>
</dbReference>
<dbReference type="GO" id="GO:0005524">
    <property type="term" value="F:ATP binding"/>
    <property type="evidence" value="ECO:0007669"/>
    <property type="project" value="UniProtKB-UniRule"/>
</dbReference>
<dbReference type="Gene3D" id="1.10.510.10">
    <property type="entry name" value="Transferase(Phosphotransferase) domain 1"/>
    <property type="match status" value="6"/>
</dbReference>
<dbReference type="Gene3D" id="3.30.200.20">
    <property type="entry name" value="Phosphorylase Kinase, domain 1"/>
    <property type="match status" value="5"/>
</dbReference>
<dbReference type="EC" id="2.7.11.1" evidence="2"/>
<dbReference type="InterPro" id="IPR008266">
    <property type="entry name" value="Tyr_kinase_AS"/>
</dbReference>
<dbReference type="OrthoDB" id="633211at2759"/>
<gene>
    <name evidence="22" type="ORF">CTI12_AA186030</name>
</gene>
<evidence type="ECO:0000256" key="3">
    <source>
        <dbReference type="ARBA" id="ARBA00022475"/>
    </source>
</evidence>
<feature type="domain" description="Protein kinase" evidence="21">
    <location>
        <begin position="335"/>
        <end position="612"/>
    </location>
</feature>
<keyword evidence="8" id="KW-0812">Transmembrane</keyword>
<evidence type="ECO:0000256" key="17">
    <source>
        <dbReference type="ARBA" id="ARBA00023180"/>
    </source>
</evidence>
<dbReference type="GO" id="GO:0009506">
    <property type="term" value="C:plasmodesma"/>
    <property type="evidence" value="ECO:0007669"/>
    <property type="project" value="TreeGrafter"/>
</dbReference>
<evidence type="ECO:0000256" key="10">
    <source>
        <dbReference type="ARBA" id="ARBA00022737"/>
    </source>
</evidence>
<keyword evidence="16" id="KW-0675">Receptor</keyword>
<dbReference type="FunFam" id="3.30.200.20:FF:000039">
    <property type="entry name" value="receptor-like protein kinase FERONIA"/>
    <property type="match status" value="1"/>
</dbReference>
<evidence type="ECO:0000256" key="7">
    <source>
        <dbReference type="ARBA" id="ARBA00022679"/>
    </source>
</evidence>
<keyword evidence="7" id="KW-0808">Transferase</keyword>
<keyword evidence="15" id="KW-0472">Membrane</keyword>
<keyword evidence="23" id="KW-1185">Reference proteome</keyword>
<dbReference type="InterPro" id="IPR001245">
    <property type="entry name" value="Ser-Thr/Tyr_kinase_cat_dom"/>
</dbReference>
<dbReference type="SMART" id="SM00220">
    <property type="entry name" value="S_TKc"/>
    <property type="match status" value="2"/>
</dbReference>
<evidence type="ECO:0000256" key="14">
    <source>
        <dbReference type="ARBA" id="ARBA00022989"/>
    </source>
</evidence>
<keyword evidence="13 20" id="KW-0067">ATP-binding</keyword>
<dbReference type="Pfam" id="PF07714">
    <property type="entry name" value="PK_Tyr_Ser-Thr"/>
    <property type="match status" value="6"/>
</dbReference>
<evidence type="ECO:0000256" key="13">
    <source>
        <dbReference type="ARBA" id="ARBA00022840"/>
    </source>
</evidence>
<name>A0A2U1P6S5_ARTAN</name>
<evidence type="ECO:0000256" key="12">
    <source>
        <dbReference type="ARBA" id="ARBA00022777"/>
    </source>
</evidence>
<evidence type="ECO:0000256" key="8">
    <source>
        <dbReference type="ARBA" id="ARBA00022692"/>
    </source>
</evidence>
<keyword evidence="14" id="KW-1133">Transmembrane helix</keyword>
<feature type="domain" description="Protein kinase" evidence="21">
    <location>
        <begin position="1016"/>
        <end position="1344"/>
    </location>
</feature>
<evidence type="ECO:0000256" key="1">
    <source>
        <dbReference type="ARBA" id="ARBA00004162"/>
    </source>
</evidence>
<dbReference type="PROSITE" id="PS00107">
    <property type="entry name" value="PROTEIN_KINASE_ATP"/>
    <property type="match status" value="1"/>
</dbReference>
<keyword evidence="17" id="KW-0325">Glycoprotein</keyword>
<dbReference type="Pfam" id="PF14299">
    <property type="entry name" value="PP2"/>
    <property type="match status" value="2"/>
</dbReference>
<evidence type="ECO:0000256" key="16">
    <source>
        <dbReference type="ARBA" id="ARBA00023170"/>
    </source>
</evidence>
<evidence type="ECO:0000256" key="4">
    <source>
        <dbReference type="ARBA" id="ARBA00022527"/>
    </source>
</evidence>
<dbReference type="PROSITE" id="PS00109">
    <property type="entry name" value="PROTEIN_KINASE_TYR"/>
    <property type="match status" value="1"/>
</dbReference>
<comment type="catalytic activity">
    <reaction evidence="19">
        <text>L-seryl-[protein] + ATP = O-phospho-L-seryl-[protein] + ADP + H(+)</text>
        <dbReference type="Rhea" id="RHEA:17989"/>
        <dbReference type="Rhea" id="RHEA-COMP:9863"/>
        <dbReference type="Rhea" id="RHEA-COMP:11604"/>
        <dbReference type="ChEBI" id="CHEBI:15378"/>
        <dbReference type="ChEBI" id="CHEBI:29999"/>
        <dbReference type="ChEBI" id="CHEBI:30616"/>
        <dbReference type="ChEBI" id="CHEBI:83421"/>
        <dbReference type="ChEBI" id="CHEBI:456216"/>
        <dbReference type="EC" id="2.7.11.1"/>
    </reaction>
</comment>
<dbReference type="InterPro" id="IPR008271">
    <property type="entry name" value="Ser/Thr_kinase_AS"/>
</dbReference>
<keyword evidence="5" id="KW-0597">Phosphoprotein</keyword>
<feature type="domain" description="Protein kinase" evidence="21">
    <location>
        <begin position="681"/>
        <end position="970"/>
    </location>
</feature>
<feature type="binding site" evidence="20">
    <location>
        <position position="1396"/>
    </location>
    <ligand>
        <name>ATP</name>
        <dbReference type="ChEBI" id="CHEBI:30616"/>
    </ligand>
</feature>
<keyword evidence="12 22" id="KW-0418">Kinase</keyword>
<accession>A0A2U1P6S5</accession>
<dbReference type="InterPro" id="IPR011009">
    <property type="entry name" value="Kinase-like_dom_sf"/>
</dbReference>
<evidence type="ECO:0000256" key="15">
    <source>
        <dbReference type="ARBA" id="ARBA00023136"/>
    </source>
</evidence>
<keyword evidence="6" id="KW-0433">Leucine-rich repeat</keyword>
<sequence>MSSVNHDDFARLKIPLDDVLSATDNFDEENICGEDAFEKYYVGQLLWSGDELINIYAGRLKKERFDGDQQFWMEVSLLSSLKHKNLVSIIGFCDDNDEKIIIIKRERGSLYEYLSDPMLLTWVRRLEISVGIAQALSYIYYDESRDFSVIHRNINSSLIYLNDDWEPKLGDFILSMKIKASERHNSFSTEKVWSMDGYTDPTYIETKSAHHKSDIYSFGIVLFELLCGRKAVINHEQDNKYLASVAVTHYREKKLNEIIDWDLWSQMDSQSFNIFAETAYDCLNEKRWQRPNIDEIVTRLERALELQLEHQNAIMSSLAHLRVPLQNILSATNNFARQNLIGKSWTDTNYKGQLLWSGELIDIDAKRLIKERKDVEQLFWMEISMLYSLKHKNLVSLVGFCDENDEKIIITRLETRLSLDQYLSDPMLLTWVRRLEISVGIAQALSYIHYDESRDFSVIHRLVTSGRVLLNDDWEPKLSNFECSMKIKASQRHHSFHTNIIVNVKGYVDPTYIETKTVSHKSDIYSFGIILFELLCGREWVSEHPDNKYLATPVIFHYKKKIIDEIIDPVLWNQMDPQSFNVFAKTAYDCLNDERSRRPDITEVLTILKSALKLQMERQNDGQSIVAAKVEDTSSNHDKGSLTSISTRVESHVSKETKSFLNDLSHLKLSIQDIKSATNNLAVENFIEEFMLGKIYKGRLLHSKQFIDIIVKVFYSEYVKDESKRFWTEVSMLSSLKHKNLVFVIGFHDSEVNKVIIYKKETNRILETYLGDQTLTWMQRLKICVGVAKALSYIHYDPGRDFSVIHCNIRSSNILLDDKWEPKLSGFELALKNTVDRRHRLLLTRDVVKNVYMDPKYKKTGGVTHKSDVYSFGVVLLEVLCGRSANETAYGCVKEERADRPYIDQVVKGLEKALKLQSMYENLKYCAEGVQMMDQEALKIFSETAYGCVKEERADRPYIDQVVKGLEKALKLQSMYENLELPRSASDSTSSNHLRLKNLEHLKIGLNDIKKATEKFAEKYCIGSGGYGKVYKAQLKHFDISNSSSIEGKNRYDLPKKRSTAYKFLPFTQKKKKKRSTVAIKRIHNREGEQGFIAEIEVLISCKHENIISLLGFCDEDRDHMILVYELASKGSLEDYLGNSEKMTNLTWMQRLKICLGIAHGLNYIHTNTDQDKQKIIHRDIKSANILLGENLEAKIADFGLSKIHPADQEASTLNTDTIAGTNVYLDPEYQGYGRLNKKSDIYSFGVVLFEILTGKVAYDRIFTDIDGNGIAPIARHHFEKGTLMQIVDHKIKEETNEHTFSLTKGPNKESLDVFSEIAFQCLAVTQAERPSIDDVINKLKKALYCQENHKDSLKLSLQNIKLATKTFNQDNLIGHGDFGNVYKGQTHGHNFVAAKRLGRKSAKGEAEFMTELEILMQYKHENVIGLIGYCDEEDEKIIVYEYAPRGSLDKYLSDDSLTWVMRLKICIDVAIGLEFLHGTVSSYCDEEDEKIIVYEYAPRGSLDKYLSDDSLTWVMRLKICIDVAIGLEFLHGTVSSPEMVIHRDITSSNILLLDDWKAKISDFGLSLVCPTNQDVDYVIDNVTGTIGYRDPLYSKTGFLTKESDIFSLGAVLFEILCGKLSSIKLDDEYLYLPFFAKHHYYAEKLDELVFEGIKEQIVPQSYIIFTRIALKCLHHRRERRPTADEVVIELKKALEFQEDYEKWEPKLPKDYKEVVQMSKCPEIYSTTKKEDLYNIFSNGILLQEDKVVITGFFFSTGGRAIPLFWVLRSNDCDMCRFETVVEMSDISKLNIEIKTNAQLLSPNVVYGVYLVFKLSDSRKFSSKPMCVNLKYRKGLESLHAYFATWRDKDWMVIELYQFLNQNEDIVFEFLLESFSSHYCGENAVYVEGIEFRAIDKVKHEEIGKLKEVQQVLKSNINVDQVQQIPTNFEEIFKTCRNYDELFWLGEVDKKKLLVISAKAALYKFSNVDLFTSKPSAQSRFQEVIELLPQQVFHLNCTIKSQMLSPDTEYVCYLVFKLSEKCQGLHCPVEVRDVLHKENNEAKFVYFITPSPLNINGITRVSKQREDGWMEMQVWKFNSTHEFKDDSLSIDMKFTTHEGTMSGLIVCGLEFRPVFSGNSDDI</sequence>
<proteinExistence type="predicted"/>
<dbReference type="InterPro" id="IPR017441">
    <property type="entry name" value="Protein_kinase_ATP_BS"/>
</dbReference>
<evidence type="ECO:0000256" key="2">
    <source>
        <dbReference type="ARBA" id="ARBA00012513"/>
    </source>
</evidence>
<dbReference type="SUPFAM" id="SSF56112">
    <property type="entry name" value="Protein kinase-like (PK-like)"/>
    <property type="match status" value="6"/>
</dbReference>
<keyword evidence="11 20" id="KW-0547">Nucleotide-binding</keyword>
<evidence type="ECO:0000256" key="9">
    <source>
        <dbReference type="ARBA" id="ARBA00022729"/>
    </source>
</evidence>
<evidence type="ECO:0000256" key="5">
    <source>
        <dbReference type="ARBA" id="ARBA00022553"/>
    </source>
</evidence>
<comment type="subcellular location">
    <subcellularLocation>
        <location evidence="1">Cell membrane</location>
        <topology evidence="1">Single-pass membrane protein</topology>
    </subcellularLocation>
</comment>
<keyword evidence="4" id="KW-0723">Serine/threonine-protein kinase</keyword>
<evidence type="ECO:0000256" key="11">
    <source>
        <dbReference type="ARBA" id="ARBA00022741"/>
    </source>
</evidence>
<reference evidence="22 23" key="1">
    <citation type="journal article" date="2018" name="Mol. Plant">
        <title>The genome of Artemisia annua provides insight into the evolution of Asteraceae family and artemisinin biosynthesis.</title>
        <authorList>
            <person name="Shen Q."/>
            <person name="Zhang L."/>
            <person name="Liao Z."/>
            <person name="Wang S."/>
            <person name="Yan T."/>
            <person name="Shi P."/>
            <person name="Liu M."/>
            <person name="Fu X."/>
            <person name="Pan Q."/>
            <person name="Wang Y."/>
            <person name="Lv Z."/>
            <person name="Lu X."/>
            <person name="Zhang F."/>
            <person name="Jiang W."/>
            <person name="Ma Y."/>
            <person name="Chen M."/>
            <person name="Hao X."/>
            <person name="Li L."/>
            <person name="Tang Y."/>
            <person name="Lv G."/>
            <person name="Zhou Y."/>
            <person name="Sun X."/>
            <person name="Brodelius P.E."/>
            <person name="Rose J.K.C."/>
            <person name="Tang K."/>
        </authorList>
    </citation>
    <scope>NUCLEOTIDE SEQUENCE [LARGE SCALE GENOMIC DNA]</scope>
    <source>
        <strain evidence="23">cv. Huhao1</strain>
        <tissue evidence="22">Leaf</tissue>
    </source>
</reference>
<protein>
    <recommendedName>
        <fullName evidence="2">non-specific serine/threonine protein kinase</fullName>
        <ecNumber evidence="2">2.7.11.1</ecNumber>
    </recommendedName>
</protein>
<feature type="domain" description="Protein kinase" evidence="21">
    <location>
        <begin position="26"/>
        <end position="304"/>
    </location>
</feature>
<evidence type="ECO:0000259" key="21">
    <source>
        <dbReference type="PROSITE" id="PS50011"/>
    </source>
</evidence>
<dbReference type="STRING" id="35608.A0A2U1P6S5"/>
<dbReference type="GO" id="GO:0005886">
    <property type="term" value="C:plasma membrane"/>
    <property type="evidence" value="ECO:0007669"/>
    <property type="project" value="UniProtKB-SubCell"/>
</dbReference>
<comment type="catalytic activity">
    <reaction evidence="18">
        <text>L-threonyl-[protein] + ATP = O-phospho-L-threonyl-[protein] + ADP + H(+)</text>
        <dbReference type="Rhea" id="RHEA:46608"/>
        <dbReference type="Rhea" id="RHEA-COMP:11060"/>
        <dbReference type="Rhea" id="RHEA-COMP:11605"/>
        <dbReference type="ChEBI" id="CHEBI:15378"/>
        <dbReference type="ChEBI" id="CHEBI:30013"/>
        <dbReference type="ChEBI" id="CHEBI:30616"/>
        <dbReference type="ChEBI" id="CHEBI:61977"/>
        <dbReference type="ChEBI" id="CHEBI:456216"/>
        <dbReference type="EC" id="2.7.11.1"/>
    </reaction>
</comment>
<dbReference type="FunFam" id="1.10.510.10:FF:000358">
    <property type="entry name" value="Putative leucine-rich repeat receptor-like serine/threonine-protein kinase"/>
    <property type="match status" value="1"/>
</dbReference>
<dbReference type="GO" id="GO:0004714">
    <property type="term" value="F:transmembrane receptor protein tyrosine kinase activity"/>
    <property type="evidence" value="ECO:0007669"/>
    <property type="project" value="InterPro"/>
</dbReference>
<evidence type="ECO:0000313" key="22">
    <source>
        <dbReference type="EMBL" id="PWA81465.1"/>
    </source>
</evidence>
<dbReference type="InterPro" id="IPR045272">
    <property type="entry name" value="ANXUR1/2-like"/>
</dbReference>
<organism evidence="22 23">
    <name type="scientific">Artemisia annua</name>
    <name type="common">Sweet wormwood</name>
    <dbReference type="NCBI Taxonomy" id="35608"/>
    <lineage>
        <taxon>Eukaryota</taxon>
        <taxon>Viridiplantae</taxon>
        <taxon>Streptophyta</taxon>
        <taxon>Embryophyta</taxon>
        <taxon>Tracheophyta</taxon>
        <taxon>Spermatophyta</taxon>
        <taxon>Magnoliopsida</taxon>
        <taxon>eudicotyledons</taxon>
        <taxon>Gunneridae</taxon>
        <taxon>Pentapetalae</taxon>
        <taxon>asterids</taxon>
        <taxon>campanulids</taxon>
        <taxon>Asterales</taxon>
        <taxon>Asteraceae</taxon>
        <taxon>Asteroideae</taxon>
        <taxon>Anthemideae</taxon>
        <taxon>Artemisiinae</taxon>
        <taxon>Artemisia</taxon>
    </lineage>
</organism>
<evidence type="ECO:0000256" key="20">
    <source>
        <dbReference type="PROSITE-ProRule" id="PRU10141"/>
    </source>
</evidence>
<dbReference type="PROSITE" id="PS50011">
    <property type="entry name" value="PROTEIN_KINASE_DOM"/>
    <property type="match status" value="5"/>
</dbReference>
<dbReference type="Proteomes" id="UP000245207">
    <property type="component" value="Unassembled WGS sequence"/>
</dbReference>
<evidence type="ECO:0000313" key="23">
    <source>
        <dbReference type="Proteomes" id="UP000245207"/>
    </source>
</evidence>
<evidence type="ECO:0000256" key="19">
    <source>
        <dbReference type="ARBA" id="ARBA00048679"/>
    </source>
</evidence>
<dbReference type="PANTHER" id="PTHR27003">
    <property type="entry name" value="OS07G0166700 PROTEIN"/>
    <property type="match status" value="1"/>
</dbReference>
<evidence type="ECO:0000256" key="18">
    <source>
        <dbReference type="ARBA" id="ARBA00047899"/>
    </source>
</evidence>
<evidence type="ECO:0000256" key="6">
    <source>
        <dbReference type="ARBA" id="ARBA00022614"/>
    </source>
</evidence>
<dbReference type="EMBL" id="PKPP01001586">
    <property type="protein sequence ID" value="PWA81465.1"/>
    <property type="molecule type" value="Genomic_DNA"/>
</dbReference>
<keyword evidence="9" id="KW-0732">Signal</keyword>
<keyword evidence="10" id="KW-0677">Repeat</keyword>
<dbReference type="PROSITE" id="PS00108">
    <property type="entry name" value="PROTEIN_KINASE_ST"/>
    <property type="match status" value="1"/>
</dbReference>
<keyword evidence="3" id="KW-1003">Cell membrane</keyword>
<dbReference type="InterPro" id="IPR025886">
    <property type="entry name" value="PP2-like"/>
</dbReference>
<dbReference type="GO" id="GO:0004674">
    <property type="term" value="F:protein serine/threonine kinase activity"/>
    <property type="evidence" value="ECO:0007669"/>
    <property type="project" value="UniProtKB-KW"/>
</dbReference>
<dbReference type="InterPro" id="IPR000719">
    <property type="entry name" value="Prot_kinase_dom"/>
</dbReference>